<sequence>MTLIVWDRLIKGPRVCFYHRGFPRTRTTWTNLGDDLVFRLRWTHCVPGSVHRWSPAGSVLSFVQHTDLSVLQMWTLGLLGVLSLPAEVCFQDLGCFQDLPPWGGTDQRPASKNKYYQEIKADTSMHVSNYSGRRKTRFIIPGYLDKGDEDWTQELCRSMLKWENINCIAVDWNKGVRTTYASGANNVRVLGAQVASMVAYVMSYYKQKADAFHLIGHSLGAHAAGDAGSRISGLGRITGLDPTEPYFEGCNASVRLDSSDVLTGPAVVLLWFSSGLGMTQPVGHVDFYPNGGELMPGCKSNKGKPTELDAIWEGTANFDACNHVRAYQYYSESVVKAQGFMGYPCPDKDSFASEKCFPCADKTCPLMGHRVDRSPVTPGQYFLHTGDSTPFGRTLTLDGPSWPNPAFMYVALNGDNDSTDEYQLHVGSMIPGKTYELLLNAIDVGEVMEVKFRWNNHIPNIMKPQVWSVQGGAAEREGRQDVRL</sequence>
<comment type="similarity">
    <text evidence="2 7">Belongs to the AB hydrolase superfamily. Lipase family.</text>
</comment>
<dbReference type="PRINTS" id="PR00821">
    <property type="entry name" value="TAGLIPASE"/>
</dbReference>
<keyword evidence="10" id="KW-1185">Reference proteome</keyword>
<dbReference type="GO" id="GO:0004465">
    <property type="term" value="F:lipoprotein lipase activity"/>
    <property type="evidence" value="ECO:0007669"/>
    <property type="project" value="TreeGrafter"/>
</dbReference>
<dbReference type="InParanoid" id="A0A673BFK1"/>
<dbReference type="Gene3D" id="2.60.60.20">
    <property type="entry name" value="PLAT/LH2 domain"/>
    <property type="match status" value="1"/>
</dbReference>
<evidence type="ECO:0000313" key="9">
    <source>
        <dbReference type="Ensembl" id="ENSSORP00005039387.1"/>
    </source>
</evidence>
<name>A0A673BFK1_9TELE</name>
<keyword evidence="6" id="KW-0443">Lipid metabolism</keyword>
<dbReference type="PANTHER" id="PTHR11610">
    <property type="entry name" value="LIPASE"/>
    <property type="match status" value="1"/>
</dbReference>
<evidence type="ECO:0000259" key="8">
    <source>
        <dbReference type="Pfam" id="PF00151"/>
    </source>
</evidence>
<evidence type="ECO:0000256" key="2">
    <source>
        <dbReference type="ARBA" id="ARBA00010701"/>
    </source>
</evidence>
<dbReference type="Ensembl" id="ENSSORT00005040396.1">
    <property type="protein sequence ID" value="ENSSORP00005039387.1"/>
    <property type="gene ID" value="ENSSORG00005018382.1"/>
</dbReference>
<evidence type="ECO:0000256" key="1">
    <source>
        <dbReference type="ARBA" id="ARBA00004613"/>
    </source>
</evidence>
<dbReference type="Proteomes" id="UP000472271">
    <property type="component" value="Chromosome 15"/>
</dbReference>
<keyword evidence="3" id="KW-0964">Secreted</keyword>
<keyword evidence="4" id="KW-0378">Hydrolase</keyword>
<dbReference type="InterPro" id="IPR013818">
    <property type="entry name" value="Lipase"/>
</dbReference>
<evidence type="ECO:0000256" key="5">
    <source>
        <dbReference type="ARBA" id="ARBA00022963"/>
    </source>
</evidence>
<dbReference type="InterPro" id="IPR000734">
    <property type="entry name" value="TAG_lipase"/>
</dbReference>
<reference evidence="9" key="2">
    <citation type="submission" date="2025-08" db="UniProtKB">
        <authorList>
            <consortium name="Ensembl"/>
        </authorList>
    </citation>
    <scope>IDENTIFICATION</scope>
</reference>
<dbReference type="Gene3D" id="3.40.50.1820">
    <property type="entry name" value="alpha/beta hydrolase"/>
    <property type="match status" value="1"/>
</dbReference>
<dbReference type="SUPFAM" id="SSF49723">
    <property type="entry name" value="Lipase/lipooxygenase domain (PLAT/LH2 domain)"/>
    <property type="match status" value="1"/>
</dbReference>
<dbReference type="AlphaFoldDB" id="A0A673BFK1"/>
<dbReference type="InterPro" id="IPR036392">
    <property type="entry name" value="PLAT/LH2_dom_sf"/>
</dbReference>
<evidence type="ECO:0000256" key="6">
    <source>
        <dbReference type="ARBA" id="ARBA00023098"/>
    </source>
</evidence>
<dbReference type="GO" id="GO:0016042">
    <property type="term" value="P:lipid catabolic process"/>
    <property type="evidence" value="ECO:0007669"/>
    <property type="project" value="UniProtKB-KW"/>
</dbReference>
<dbReference type="PANTHER" id="PTHR11610:SF165">
    <property type="entry name" value="PANCREATIC LIPASE-RELATED PROTEIN 2"/>
    <property type="match status" value="1"/>
</dbReference>
<evidence type="ECO:0000256" key="3">
    <source>
        <dbReference type="ARBA" id="ARBA00022525"/>
    </source>
</evidence>
<feature type="domain" description="Lipase" evidence="8">
    <location>
        <begin position="112"/>
        <end position="391"/>
    </location>
</feature>
<evidence type="ECO:0000256" key="4">
    <source>
        <dbReference type="ARBA" id="ARBA00022801"/>
    </source>
</evidence>
<reference evidence="9" key="3">
    <citation type="submission" date="2025-09" db="UniProtKB">
        <authorList>
            <consortium name="Ensembl"/>
        </authorList>
    </citation>
    <scope>IDENTIFICATION</scope>
</reference>
<dbReference type="InterPro" id="IPR033906">
    <property type="entry name" value="Lipase_N"/>
</dbReference>
<dbReference type="InterPro" id="IPR029058">
    <property type="entry name" value="AB_hydrolase_fold"/>
</dbReference>
<dbReference type="SUPFAM" id="SSF53474">
    <property type="entry name" value="alpha/beta-Hydrolases"/>
    <property type="match status" value="1"/>
</dbReference>
<protein>
    <recommendedName>
        <fullName evidence="8">Lipase domain-containing protein</fullName>
    </recommendedName>
</protein>
<evidence type="ECO:0000313" key="10">
    <source>
        <dbReference type="Proteomes" id="UP000472271"/>
    </source>
</evidence>
<evidence type="ECO:0000256" key="7">
    <source>
        <dbReference type="RuleBase" id="RU004262"/>
    </source>
</evidence>
<organism evidence="9 10">
    <name type="scientific">Sphaeramia orbicularis</name>
    <name type="common">orbiculate cardinalfish</name>
    <dbReference type="NCBI Taxonomy" id="375764"/>
    <lineage>
        <taxon>Eukaryota</taxon>
        <taxon>Metazoa</taxon>
        <taxon>Chordata</taxon>
        <taxon>Craniata</taxon>
        <taxon>Vertebrata</taxon>
        <taxon>Euteleostomi</taxon>
        <taxon>Actinopterygii</taxon>
        <taxon>Neopterygii</taxon>
        <taxon>Teleostei</taxon>
        <taxon>Neoteleostei</taxon>
        <taxon>Acanthomorphata</taxon>
        <taxon>Gobiaria</taxon>
        <taxon>Kurtiformes</taxon>
        <taxon>Apogonoidei</taxon>
        <taxon>Apogonidae</taxon>
        <taxon>Apogoninae</taxon>
        <taxon>Sphaeramia</taxon>
    </lineage>
</organism>
<accession>A0A673BFK1</accession>
<dbReference type="CDD" id="cd00707">
    <property type="entry name" value="Pancreat_lipase_like"/>
    <property type="match status" value="1"/>
</dbReference>
<dbReference type="GO" id="GO:0005615">
    <property type="term" value="C:extracellular space"/>
    <property type="evidence" value="ECO:0007669"/>
    <property type="project" value="TreeGrafter"/>
</dbReference>
<dbReference type="Pfam" id="PF00151">
    <property type="entry name" value="Lipase"/>
    <property type="match status" value="1"/>
</dbReference>
<comment type="subcellular location">
    <subcellularLocation>
        <location evidence="1">Secreted</location>
    </subcellularLocation>
</comment>
<keyword evidence="5" id="KW-0442">Lipid degradation</keyword>
<proteinExistence type="inferred from homology"/>
<reference evidence="9" key="1">
    <citation type="submission" date="2019-06" db="EMBL/GenBank/DDBJ databases">
        <authorList>
            <consortium name="Wellcome Sanger Institute Data Sharing"/>
        </authorList>
    </citation>
    <scope>NUCLEOTIDE SEQUENCE [LARGE SCALE GENOMIC DNA]</scope>
</reference>